<feature type="domain" description="RNA polymerase sigma-70 region 2" evidence="6">
    <location>
        <begin position="15"/>
        <end position="80"/>
    </location>
</feature>
<dbReference type="InterPro" id="IPR013325">
    <property type="entry name" value="RNA_pol_sigma_r2"/>
</dbReference>
<dbReference type="Pfam" id="PF04542">
    <property type="entry name" value="Sigma70_r2"/>
    <property type="match status" value="1"/>
</dbReference>
<dbReference type="Gene3D" id="1.10.1740.10">
    <property type="match status" value="1"/>
</dbReference>
<name>A0A1T4VW01_9FIRM</name>
<keyword evidence="3" id="KW-0731">Sigma factor</keyword>
<dbReference type="PANTHER" id="PTHR43133:SF51">
    <property type="entry name" value="RNA POLYMERASE SIGMA FACTOR"/>
    <property type="match status" value="1"/>
</dbReference>
<dbReference type="OrthoDB" id="9795666at2"/>
<evidence type="ECO:0000256" key="2">
    <source>
        <dbReference type="ARBA" id="ARBA00023015"/>
    </source>
</evidence>
<dbReference type="RefSeq" id="WP_078766570.1">
    <property type="nucleotide sequence ID" value="NZ_FUXZ01000010.1"/>
</dbReference>
<dbReference type="InterPro" id="IPR014284">
    <property type="entry name" value="RNA_pol_sigma-70_dom"/>
</dbReference>
<evidence type="ECO:0000256" key="3">
    <source>
        <dbReference type="ARBA" id="ARBA00023082"/>
    </source>
</evidence>
<feature type="coiled-coil region" evidence="5">
    <location>
        <begin position="136"/>
        <end position="163"/>
    </location>
</feature>
<dbReference type="CDD" id="cd06171">
    <property type="entry name" value="Sigma70_r4"/>
    <property type="match status" value="1"/>
</dbReference>
<dbReference type="SUPFAM" id="SSF88946">
    <property type="entry name" value="Sigma2 domain of RNA polymerase sigma factors"/>
    <property type="match status" value="1"/>
</dbReference>
<evidence type="ECO:0000256" key="4">
    <source>
        <dbReference type="ARBA" id="ARBA00023163"/>
    </source>
</evidence>
<dbReference type="InterPro" id="IPR039425">
    <property type="entry name" value="RNA_pol_sigma-70-like"/>
</dbReference>
<keyword evidence="9" id="KW-1185">Reference proteome</keyword>
<dbReference type="Proteomes" id="UP000190814">
    <property type="component" value="Unassembled WGS sequence"/>
</dbReference>
<evidence type="ECO:0000256" key="5">
    <source>
        <dbReference type="SAM" id="Coils"/>
    </source>
</evidence>
<dbReference type="NCBIfam" id="TIGR02937">
    <property type="entry name" value="sigma70-ECF"/>
    <property type="match status" value="1"/>
</dbReference>
<feature type="domain" description="RNA polymerase sigma factor 70 region 4 type 2" evidence="7">
    <location>
        <begin position="111"/>
        <end position="156"/>
    </location>
</feature>
<dbReference type="SUPFAM" id="SSF88659">
    <property type="entry name" value="Sigma3 and sigma4 domains of RNA polymerase sigma factors"/>
    <property type="match status" value="1"/>
</dbReference>
<sequence length="174" mass="21009">MSIFLRSDEDIENTIRRYTNLLYRTSFFMLKNKADADDVVQDTFYRYMTTNISFNEEEHKKAWLLKVAQNRCRDFLRSHKIRAYVPYEQVEQSLVYKEGIEKKDIDELIKIANLNYKYKSVIMLYYYEDYSIDEIANILEISANAVKKRLQRARDKVKVAYEKKYGEDVKIYEI</sequence>
<dbReference type="STRING" id="39495.SAMN02745111_01718"/>
<comment type="similarity">
    <text evidence="1">Belongs to the sigma-70 factor family. ECF subfamily.</text>
</comment>
<dbReference type="InterPro" id="IPR013324">
    <property type="entry name" value="RNA_pol_sigma_r3/r4-like"/>
</dbReference>
<dbReference type="EMBL" id="FUXZ01000010">
    <property type="protein sequence ID" value="SKA68995.1"/>
    <property type="molecule type" value="Genomic_DNA"/>
</dbReference>
<keyword evidence="4" id="KW-0804">Transcription</keyword>
<dbReference type="InterPro" id="IPR036388">
    <property type="entry name" value="WH-like_DNA-bd_sf"/>
</dbReference>
<dbReference type="Gene3D" id="1.10.10.10">
    <property type="entry name" value="Winged helix-like DNA-binding domain superfamily/Winged helix DNA-binding domain"/>
    <property type="match status" value="1"/>
</dbReference>
<dbReference type="GO" id="GO:0016987">
    <property type="term" value="F:sigma factor activity"/>
    <property type="evidence" value="ECO:0007669"/>
    <property type="project" value="UniProtKB-KW"/>
</dbReference>
<evidence type="ECO:0000259" key="6">
    <source>
        <dbReference type="Pfam" id="PF04542"/>
    </source>
</evidence>
<dbReference type="AlphaFoldDB" id="A0A1T4VW01"/>
<proteinExistence type="inferred from homology"/>
<reference evidence="8 9" key="1">
    <citation type="submission" date="2017-02" db="EMBL/GenBank/DDBJ databases">
        <authorList>
            <person name="Peterson S.W."/>
        </authorList>
    </citation>
    <scope>NUCLEOTIDE SEQUENCE [LARGE SCALE GENOMIC DNA]</scope>
    <source>
        <strain evidence="8 9">ATCC 35992</strain>
    </source>
</reference>
<evidence type="ECO:0000313" key="9">
    <source>
        <dbReference type="Proteomes" id="UP000190814"/>
    </source>
</evidence>
<accession>A0A1T4VW01</accession>
<dbReference type="PANTHER" id="PTHR43133">
    <property type="entry name" value="RNA POLYMERASE ECF-TYPE SIGMA FACTO"/>
    <property type="match status" value="1"/>
</dbReference>
<dbReference type="GO" id="GO:0006352">
    <property type="term" value="P:DNA-templated transcription initiation"/>
    <property type="evidence" value="ECO:0007669"/>
    <property type="project" value="InterPro"/>
</dbReference>
<evidence type="ECO:0000259" key="7">
    <source>
        <dbReference type="Pfam" id="PF08281"/>
    </source>
</evidence>
<dbReference type="InterPro" id="IPR007627">
    <property type="entry name" value="RNA_pol_sigma70_r2"/>
</dbReference>
<keyword evidence="5" id="KW-0175">Coiled coil</keyword>
<dbReference type="Pfam" id="PF08281">
    <property type="entry name" value="Sigma70_r4_2"/>
    <property type="match status" value="1"/>
</dbReference>
<dbReference type="GO" id="GO:0003677">
    <property type="term" value="F:DNA binding"/>
    <property type="evidence" value="ECO:0007669"/>
    <property type="project" value="InterPro"/>
</dbReference>
<evidence type="ECO:0000313" key="8">
    <source>
        <dbReference type="EMBL" id="SKA68995.1"/>
    </source>
</evidence>
<evidence type="ECO:0000256" key="1">
    <source>
        <dbReference type="ARBA" id="ARBA00010641"/>
    </source>
</evidence>
<protein>
    <submittedName>
        <fullName evidence="8">RNA polymerase sigma-70 factor, ECF subfamily</fullName>
    </submittedName>
</protein>
<organism evidence="8 9">
    <name type="scientific">Eubacterium uniforme</name>
    <dbReference type="NCBI Taxonomy" id="39495"/>
    <lineage>
        <taxon>Bacteria</taxon>
        <taxon>Bacillati</taxon>
        <taxon>Bacillota</taxon>
        <taxon>Clostridia</taxon>
        <taxon>Eubacteriales</taxon>
        <taxon>Eubacteriaceae</taxon>
        <taxon>Eubacterium</taxon>
    </lineage>
</organism>
<gene>
    <name evidence="8" type="ORF">SAMN02745111_01718</name>
</gene>
<keyword evidence="2" id="KW-0805">Transcription regulation</keyword>
<dbReference type="InterPro" id="IPR013249">
    <property type="entry name" value="RNA_pol_sigma70_r4_t2"/>
</dbReference>